<feature type="transmembrane region" description="Helical" evidence="8">
    <location>
        <begin position="168"/>
        <end position="191"/>
    </location>
</feature>
<protein>
    <submittedName>
        <fullName evidence="10">MFS transporter</fullName>
    </submittedName>
</protein>
<evidence type="ECO:0000256" key="7">
    <source>
        <dbReference type="SAM" id="MobiDB-lite"/>
    </source>
</evidence>
<proteinExistence type="predicted"/>
<dbReference type="InterPro" id="IPR020846">
    <property type="entry name" value="MFS_dom"/>
</dbReference>
<evidence type="ECO:0000256" key="1">
    <source>
        <dbReference type="ARBA" id="ARBA00004651"/>
    </source>
</evidence>
<comment type="caution">
    <text evidence="10">The sequence shown here is derived from an EMBL/GenBank/DDBJ whole genome shotgun (WGS) entry which is preliminary data.</text>
</comment>
<dbReference type="NCBIfam" id="TIGR00711">
    <property type="entry name" value="efflux_EmrB"/>
    <property type="match status" value="1"/>
</dbReference>
<gene>
    <name evidence="10" type="ORF">DD666_20220</name>
</gene>
<dbReference type="Proteomes" id="UP000264036">
    <property type="component" value="Unassembled WGS sequence"/>
</dbReference>
<feature type="transmembrane region" description="Helical" evidence="8">
    <location>
        <begin position="12"/>
        <end position="38"/>
    </location>
</feature>
<dbReference type="PROSITE" id="PS50850">
    <property type="entry name" value="MFS"/>
    <property type="match status" value="1"/>
</dbReference>
<evidence type="ECO:0000256" key="4">
    <source>
        <dbReference type="ARBA" id="ARBA00022692"/>
    </source>
</evidence>
<feature type="domain" description="Major facilitator superfamily (MFS) profile" evidence="9">
    <location>
        <begin position="16"/>
        <end position="462"/>
    </location>
</feature>
<dbReference type="InterPro" id="IPR004638">
    <property type="entry name" value="EmrB-like"/>
</dbReference>
<dbReference type="GO" id="GO:0005886">
    <property type="term" value="C:plasma membrane"/>
    <property type="evidence" value="ECO:0007669"/>
    <property type="project" value="UniProtKB-SubCell"/>
</dbReference>
<dbReference type="Pfam" id="PF07690">
    <property type="entry name" value="MFS_1"/>
    <property type="match status" value="1"/>
</dbReference>
<keyword evidence="2" id="KW-0813">Transport</keyword>
<evidence type="ECO:0000256" key="6">
    <source>
        <dbReference type="ARBA" id="ARBA00023136"/>
    </source>
</evidence>
<keyword evidence="5 8" id="KW-1133">Transmembrane helix</keyword>
<feature type="compositionally biased region" description="Polar residues" evidence="7">
    <location>
        <begin position="484"/>
        <end position="493"/>
    </location>
</feature>
<keyword evidence="4 8" id="KW-0812">Transmembrane</keyword>
<evidence type="ECO:0000256" key="5">
    <source>
        <dbReference type="ARBA" id="ARBA00022989"/>
    </source>
</evidence>
<feature type="transmembrane region" description="Helical" evidence="8">
    <location>
        <begin position="398"/>
        <end position="419"/>
    </location>
</feature>
<feature type="transmembrane region" description="Helical" evidence="8">
    <location>
        <begin position="439"/>
        <end position="455"/>
    </location>
</feature>
<evidence type="ECO:0000256" key="8">
    <source>
        <dbReference type="SAM" id="Phobius"/>
    </source>
</evidence>
<dbReference type="SUPFAM" id="SSF103473">
    <property type="entry name" value="MFS general substrate transporter"/>
    <property type="match status" value="1"/>
</dbReference>
<reference evidence="10 11" key="1">
    <citation type="journal article" date="2018" name="Nat. Biotechnol.">
        <title>A standardized bacterial taxonomy based on genome phylogeny substantially revises the tree of life.</title>
        <authorList>
            <person name="Parks D.H."/>
            <person name="Chuvochina M."/>
            <person name="Waite D.W."/>
            <person name="Rinke C."/>
            <person name="Skarshewski A."/>
            <person name="Chaumeil P.A."/>
            <person name="Hugenholtz P."/>
        </authorList>
    </citation>
    <scope>NUCLEOTIDE SEQUENCE [LARGE SCALE GENOMIC DNA]</scope>
    <source>
        <strain evidence="10">UBA10707</strain>
    </source>
</reference>
<dbReference type="PANTHER" id="PTHR42718">
    <property type="entry name" value="MAJOR FACILITATOR SUPERFAMILY MULTIDRUG TRANSPORTER MFSC"/>
    <property type="match status" value="1"/>
</dbReference>
<dbReference type="PANTHER" id="PTHR42718:SF46">
    <property type="entry name" value="BLR6921 PROTEIN"/>
    <property type="match status" value="1"/>
</dbReference>
<feature type="transmembrane region" description="Helical" evidence="8">
    <location>
        <begin position="107"/>
        <end position="128"/>
    </location>
</feature>
<accession>A0A356LL12</accession>
<feature type="transmembrane region" description="Helical" evidence="8">
    <location>
        <begin position="300"/>
        <end position="323"/>
    </location>
</feature>
<dbReference type="AlphaFoldDB" id="A0A356LL12"/>
<feature type="transmembrane region" description="Helical" evidence="8">
    <location>
        <begin position="82"/>
        <end position="101"/>
    </location>
</feature>
<keyword evidence="3" id="KW-1003">Cell membrane</keyword>
<dbReference type="GO" id="GO:0022857">
    <property type="term" value="F:transmembrane transporter activity"/>
    <property type="evidence" value="ECO:0007669"/>
    <property type="project" value="InterPro"/>
</dbReference>
<evidence type="ECO:0000313" key="11">
    <source>
        <dbReference type="Proteomes" id="UP000264036"/>
    </source>
</evidence>
<feature type="transmembrane region" description="Helical" evidence="8">
    <location>
        <begin position="269"/>
        <end position="294"/>
    </location>
</feature>
<feature type="region of interest" description="Disordered" evidence="7">
    <location>
        <begin position="478"/>
        <end position="503"/>
    </location>
</feature>
<organism evidence="10 11">
    <name type="scientific">Advenella kashmirensis</name>
    <dbReference type="NCBI Taxonomy" id="310575"/>
    <lineage>
        <taxon>Bacteria</taxon>
        <taxon>Pseudomonadati</taxon>
        <taxon>Pseudomonadota</taxon>
        <taxon>Betaproteobacteria</taxon>
        <taxon>Burkholderiales</taxon>
        <taxon>Alcaligenaceae</taxon>
    </lineage>
</organism>
<evidence type="ECO:0000256" key="3">
    <source>
        <dbReference type="ARBA" id="ARBA00022475"/>
    </source>
</evidence>
<dbReference type="InterPro" id="IPR011701">
    <property type="entry name" value="MFS"/>
</dbReference>
<name>A0A356LL12_9BURK</name>
<dbReference type="Gene3D" id="1.20.1720.10">
    <property type="entry name" value="Multidrug resistance protein D"/>
    <property type="match status" value="1"/>
</dbReference>
<feature type="transmembrane region" description="Helical" evidence="8">
    <location>
        <begin position="50"/>
        <end position="70"/>
    </location>
</feature>
<feature type="transmembrane region" description="Helical" evidence="8">
    <location>
        <begin position="335"/>
        <end position="354"/>
    </location>
</feature>
<evidence type="ECO:0000313" key="10">
    <source>
        <dbReference type="EMBL" id="HBP31723.1"/>
    </source>
</evidence>
<keyword evidence="6 8" id="KW-0472">Membrane</keyword>
<comment type="subcellular location">
    <subcellularLocation>
        <location evidence="1">Cell membrane</location>
        <topology evidence="1">Multi-pass membrane protein</topology>
    </subcellularLocation>
</comment>
<dbReference type="InterPro" id="IPR036259">
    <property type="entry name" value="MFS_trans_sf"/>
</dbReference>
<feature type="transmembrane region" description="Helical" evidence="8">
    <location>
        <begin position="230"/>
        <end position="248"/>
    </location>
</feature>
<feature type="transmembrane region" description="Helical" evidence="8">
    <location>
        <begin position="360"/>
        <end position="386"/>
    </location>
</feature>
<evidence type="ECO:0000259" key="9">
    <source>
        <dbReference type="PROSITE" id="PS50850"/>
    </source>
</evidence>
<dbReference type="Gene3D" id="1.20.1250.20">
    <property type="entry name" value="MFS general substrate transporter like domains"/>
    <property type="match status" value="1"/>
</dbReference>
<sequence>MKSHAPVQQDIAVKLIPFIVGCALFMQMLDATVVATALPMMAVSLQSTPVRMNVAITSYLLAVAVFVPICGWAADRFGAKRLFLFAITLFALTSLTCALSWDLTSLTVSRFIQGIAGAMMVPVGRIIMLRTIPRNQILKATSFLSIPALLGPILGPPLGGFLVTYASWHWIFLINIPIAIIGITLVLRYVLEYRSEKKPQLDWLGFLLSGVGMATFVIGIEAIGNHTHGYLYPLLLLTTGLICTLLYIRHARRHPEPIIDLSLLKIPTFSAAVIGGNMTRLSVGAMPFLLTLLFQVGFGYSALASGMITFSMAIGSLMMKFIATAVFGRWGFRKVLLINGTLTGLMTITNAFFIESTPVLLMGTVLLVGGFFRSLQFTGVNSLAFADIEPEQMSQASSFSATAQQIGISLGMGIATVTLDLSMQFRGASHVSIDDIHTGFWVIGLLSIVAAYWFYKLDPKAGEGITVHKERKNRVRFKRRRKSVTISDRQSQGKPARTGNIKL</sequence>
<feature type="transmembrane region" description="Helical" evidence="8">
    <location>
        <begin position="140"/>
        <end position="162"/>
    </location>
</feature>
<dbReference type="CDD" id="cd17503">
    <property type="entry name" value="MFS_LmrB_MDR_like"/>
    <property type="match status" value="1"/>
</dbReference>
<dbReference type="EMBL" id="DOEK01000044">
    <property type="protein sequence ID" value="HBP31723.1"/>
    <property type="molecule type" value="Genomic_DNA"/>
</dbReference>
<evidence type="ECO:0000256" key="2">
    <source>
        <dbReference type="ARBA" id="ARBA00022448"/>
    </source>
</evidence>
<feature type="transmembrane region" description="Helical" evidence="8">
    <location>
        <begin position="203"/>
        <end position="224"/>
    </location>
</feature>